<feature type="region of interest" description="Disordered" evidence="1">
    <location>
        <begin position="1"/>
        <end position="23"/>
    </location>
</feature>
<dbReference type="EMBL" id="CM029051">
    <property type="protein sequence ID" value="KAG2561623.1"/>
    <property type="molecule type" value="Genomic_DNA"/>
</dbReference>
<accession>A0A8T0PI58</accession>
<comment type="caution">
    <text evidence="2">The sequence shown here is derived from an EMBL/GenBank/DDBJ whole genome shotgun (WGS) entry which is preliminary data.</text>
</comment>
<gene>
    <name evidence="2" type="ORF">PVAP13_8KG169201</name>
</gene>
<dbReference type="Proteomes" id="UP000823388">
    <property type="component" value="Chromosome 8K"/>
</dbReference>
<name>A0A8T0PI58_PANVG</name>
<proteinExistence type="predicted"/>
<protein>
    <submittedName>
        <fullName evidence="2">Uncharacterized protein</fullName>
    </submittedName>
</protein>
<reference evidence="2" key="1">
    <citation type="submission" date="2020-05" db="EMBL/GenBank/DDBJ databases">
        <title>WGS assembly of Panicum virgatum.</title>
        <authorList>
            <person name="Lovell J.T."/>
            <person name="Jenkins J."/>
            <person name="Shu S."/>
            <person name="Juenger T.E."/>
            <person name="Schmutz J."/>
        </authorList>
    </citation>
    <scope>NUCLEOTIDE SEQUENCE</scope>
    <source>
        <strain evidence="2">AP13</strain>
    </source>
</reference>
<evidence type="ECO:0000313" key="2">
    <source>
        <dbReference type="EMBL" id="KAG2561623.1"/>
    </source>
</evidence>
<evidence type="ECO:0000256" key="1">
    <source>
        <dbReference type="SAM" id="MobiDB-lite"/>
    </source>
</evidence>
<keyword evidence="3" id="KW-1185">Reference proteome</keyword>
<organism evidence="2 3">
    <name type="scientific">Panicum virgatum</name>
    <name type="common">Blackwell switchgrass</name>
    <dbReference type="NCBI Taxonomy" id="38727"/>
    <lineage>
        <taxon>Eukaryota</taxon>
        <taxon>Viridiplantae</taxon>
        <taxon>Streptophyta</taxon>
        <taxon>Embryophyta</taxon>
        <taxon>Tracheophyta</taxon>
        <taxon>Spermatophyta</taxon>
        <taxon>Magnoliopsida</taxon>
        <taxon>Liliopsida</taxon>
        <taxon>Poales</taxon>
        <taxon>Poaceae</taxon>
        <taxon>PACMAD clade</taxon>
        <taxon>Panicoideae</taxon>
        <taxon>Panicodae</taxon>
        <taxon>Paniceae</taxon>
        <taxon>Panicinae</taxon>
        <taxon>Panicum</taxon>
        <taxon>Panicum sect. Hiantes</taxon>
    </lineage>
</organism>
<feature type="region of interest" description="Disordered" evidence="1">
    <location>
        <begin position="50"/>
        <end position="101"/>
    </location>
</feature>
<evidence type="ECO:0000313" key="3">
    <source>
        <dbReference type="Proteomes" id="UP000823388"/>
    </source>
</evidence>
<feature type="compositionally biased region" description="Basic residues" evidence="1">
    <location>
        <begin position="1"/>
        <end position="11"/>
    </location>
</feature>
<dbReference type="AlphaFoldDB" id="A0A8T0PI58"/>
<sequence>MARGHRKKRCARPSGSTSGGGIAEWANVRAVATASALHFIDGAFFPDDVPPSSWRASTAASPSAGPLSQRRRVQVSPGRADRRAGRVRTSKQGQPPLAVRT</sequence>